<accession>A0ABN2RKQ8</accession>
<evidence type="ECO:0000313" key="2">
    <source>
        <dbReference type="EMBL" id="GAA1970751.1"/>
    </source>
</evidence>
<dbReference type="Proteomes" id="UP001499933">
    <property type="component" value="Unassembled WGS sequence"/>
</dbReference>
<feature type="region of interest" description="Disordered" evidence="1">
    <location>
        <begin position="106"/>
        <end position="135"/>
    </location>
</feature>
<gene>
    <name evidence="2" type="ORF">GCM10009776_37220</name>
</gene>
<organism evidence="2 3">
    <name type="scientific">Microbacterium deminutum</name>
    <dbReference type="NCBI Taxonomy" id="344164"/>
    <lineage>
        <taxon>Bacteria</taxon>
        <taxon>Bacillati</taxon>
        <taxon>Actinomycetota</taxon>
        <taxon>Actinomycetes</taxon>
        <taxon>Micrococcales</taxon>
        <taxon>Microbacteriaceae</taxon>
        <taxon>Microbacterium</taxon>
    </lineage>
</organism>
<protein>
    <submittedName>
        <fullName evidence="2">Uncharacterized protein</fullName>
    </submittedName>
</protein>
<feature type="compositionally biased region" description="Polar residues" evidence="1">
    <location>
        <begin position="115"/>
        <end position="135"/>
    </location>
</feature>
<sequence>MLYKRDVATAVGQFLGVSERPQWFSAGSKVTADFQRDIGPVLGVLDYGPTKVRHMRAILESLAVPWSVARHSSEERANPGGNVTREAYKDLLEALYAERAEEAVAEQSSRRAEISNRQPATQRSRSTQCSTPNGC</sequence>
<evidence type="ECO:0000313" key="3">
    <source>
        <dbReference type="Proteomes" id="UP001499933"/>
    </source>
</evidence>
<evidence type="ECO:0000256" key="1">
    <source>
        <dbReference type="SAM" id="MobiDB-lite"/>
    </source>
</evidence>
<comment type="caution">
    <text evidence="2">The sequence shown here is derived from an EMBL/GenBank/DDBJ whole genome shotgun (WGS) entry which is preliminary data.</text>
</comment>
<keyword evidence="3" id="KW-1185">Reference proteome</keyword>
<reference evidence="2 3" key="1">
    <citation type="journal article" date="2019" name="Int. J. Syst. Evol. Microbiol.">
        <title>The Global Catalogue of Microorganisms (GCM) 10K type strain sequencing project: providing services to taxonomists for standard genome sequencing and annotation.</title>
        <authorList>
            <consortium name="The Broad Institute Genomics Platform"/>
            <consortium name="The Broad Institute Genome Sequencing Center for Infectious Disease"/>
            <person name="Wu L."/>
            <person name="Ma J."/>
        </authorList>
    </citation>
    <scope>NUCLEOTIDE SEQUENCE [LARGE SCALE GENOMIC DNA]</scope>
    <source>
        <strain evidence="2 3">JCM 14901</strain>
    </source>
</reference>
<name>A0ABN2RKQ8_9MICO</name>
<proteinExistence type="predicted"/>
<dbReference type="EMBL" id="BAAAOG010000014">
    <property type="protein sequence ID" value="GAA1970751.1"/>
    <property type="molecule type" value="Genomic_DNA"/>
</dbReference>